<accession>A0A2N5UQW9</accession>
<dbReference type="EMBL" id="PGCI01000107">
    <property type="protein sequence ID" value="PLW40036.1"/>
    <property type="molecule type" value="Genomic_DNA"/>
</dbReference>
<evidence type="ECO:0000256" key="3">
    <source>
        <dbReference type="SAM" id="MobiDB-lite"/>
    </source>
</evidence>
<dbReference type="GO" id="GO:0006334">
    <property type="term" value="P:nucleosome assembly"/>
    <property type="evidence" value="ECO:0007669"/>
    <property type="project" value="InterPro"/>
</dbReference>
<gene>
    <name evidence="4" type="ORF">PCASD_11768</name>
</gene>
<evidence type="ECO:0000256" key="1">
    <source>
        <dbReference type="ARBA" id="ARBA00009947"/>
    </source>
</evidence>
<dbReference type="GO" id="GO:0005634">
    <property type="term" value="C:nucleus"/>
    <property type="evidence" value="ECO:0007669"/>
    <property type="project" value="InterPro"/>
</dbReference>
<dbReference type="Proteomes" id="UP000235392">
    <property type="component" value="Unassembled WGS sequence"/>
</dbReference>
<comment type="caution">
    <text evidence="4">The sequence shown here is derived from an EMBL/GenBank/DDBJ whole genome shotgun (WGS) entry which is preliminary data.</text>
</comment>
<dbReference type="InterPro" id="IPR037231">
    <property type="entry name" value="NAP-like_sf"/>
</dbReference>
<feature type="region of interest" description="Disordered" evidence="3">
    <location>
        <begin position="261"/>
        <end position="294"/>
    </location>
</feature>
<dbReference type="PANTHER" id="PTHR11875">
    <property type="entry name" value="TESTIS-SPECIFIC Y-ENCODED PROTEIN"/>
    <property type="match status" value="1"/>
</dbReference>
<protein>
    <submittedName>
        <fullName evidence="4">Uncharacterized protein</fullName>
    </submittedName>
</protein>
<dbReference type="Pfam" id="PF00956">
    <property type="entry name" value="NAP"/>
    <property type="match status" value="1"/>
</dbReference>
<organism evidence="4 5">
    <name type="scientific">Puccinia coronata f. sp. avenae</name>
    <dbReference type="NCBI Taxonomy" id="200324"/>
    <lineage>
        <taxon>Eukaryota</taxon>
        <taxon>Fungi</taxon>
        <taxon>Dikarya</taxon>
        <taxon>Basidiomycota</taxon>
        <taxon>Pucciniomycotina</taxon>
        <taxon>Pucciniomycetes</taxon>
        <taxon>Pucciniales</taxon>
        <taxon>Pucciniaceae</taxon>
        <taxon>Puccinia</taxon>
    </lineage>
</organism>
<proteinExistence type="inferred from homology"/>
<evidence type="ECO:0000313" key="5">
    <source>
        <dbReference type="Proteomes" id="UP000235392"/>
    </source>
</evidence>
<dbReference type="AlphaFoldDB" id="A0A2N5UQW9"/>
<evidence type="ECO:0000313" key="4">
    <source>
        <dbReference type="EMBL" id="PLW40036.1"/>
    </source>
</evidence>
<dbReference type="InterPro" id="IPR002164">
    <property type="entry name" value="NAP_family"/>
</dbReference>
<evidence type="ECO:0000256" key="2">
    <source>
        <dbReference type="RuleBase" id="RU003876"/>
    </source>
</evidence>
<feature type="compositionally biased region" description="Acidic residues" evidence="3">
    <location>
        <begin position="264"/>
        <end position="275"/>
    </location>
</feature>
<dbReference type="SUPFAM" id="SSF143113">
    <property type="entry name" value="NAP-like"/>
    <property type="match status" value="1"/>
</dbReference>
<feature type="region of interest" description="Disordered" evidence="3">
    <location>
        <begin position="436"/>
        <end position="475"/>
    </location>
</feature>
<feature type="compositionally biased region" description="Low complexity" evidence="3">
    <location>
        <begin position="440"/>
        <end position="452"/>
    </location>
</feature>
<reference evidence="4 5" key="1">
    <citation type="submission" date="2017-11" db="EMBL/GenBank/DDBJ databases">
        <title>De novo assembly and phasing of dikaryotic genomes from two isolates of Puccinia coronata f. sp. avenae, the causal agent of oat crown rust.</title>
        <authorList>
            <person name="Miller M.E."/>
            <person name="Zhang Y."/>
            <person name="Omidvar V."/>
            <person name="Sperschneider J."/>
            <person name="Schwessinger B."/>
            <person name="Raley C."/>
            <person name="Palmer J.M."/>
            <person name="Garnica D."/>
            <person name="Upadhyaya N."/>
            <person name="Rathjen J."/>
            <person name="Taylor J.M."/>
            <person name="Park R.F."/>
            <person name="Dodds P.N."/>
            <person name="Hirsch C.D."/>
            <person name="Kianian S.F."/>
            <person name="Figueroa M."/>
        </authorList>
    </citation>
    <scope>NUCLEOTIDE SEQUENCE [LARGE SCALE GENOMIC DNA]</scope>
    <source>
        <strain evidence="4">12SD80</strain>
    </source>
</reference>
<name>A0A2N5UQW9_9BASI</name>
<sequence length="475" mass="53220">MSAAGTTDKANGDHIELVAFDPQYERELQLKEAYGDAHFDQVLKFDEELLKAEWDAYNHKVKLLEPVYKKRSEFIKKIPGFWLKAMTNDPNCNMHIDAIDRDALAHLENLTLDHDPADARNVTFHFHFAKGNPYFSDRILSKKFAVDMSGKSEAANGSDSKSNPLLVEMGKKYELDYPVKSTPVVIQWASDEHNLVAKKPGLSMEEIENGEGQMDPEDAFGSFFNFFSFEEDRYEIHSNLLELHAKALDLYAGVVEAVNGDYGMTDDEEDEEDDDPNKVVDLESDSNDEPKKKKAKALLPGRVVQLSSTGLHGALVECLRRLGQIIRRHLGTRVEQCGGLLGVMTLSDGLLWCSISAEATRCAKLIESLPTKLIHEKQILKELERVKPELDAISLRPANVMLWPFVHPDAPENGGAPVRRLPDRDHWLARVRPLYPRQPVPSSSVPSSAPSATTIDRDHILPTPVRTAKVSKPLP</sequence>
<dbReference type="Gene3D" id="3.30.1120.90">
    <property type="entry name" value="Nucleosome assembly protein"/>
    <property type="match status" value="1"/>
</dbReference>
<comment type="similarity">
    <text evidence="1 2">Belongs to the nucleosome assembly protein (NAP) family.</text>
</comment>